<evidence type="ECO:0000313" key="7">
    <source>
        <dbReference type="Proteomes" id="UP000002009"/>
    </source>
</evidence>
<reference evidence="6 7" key="1">
    <citation type="journal article" date="2009" name="Science">
        <title>Green evolution and dynamic adaptations revealed by genomes of the marine picoeukaryotes Micromonas.</title>
        <authorList>
            <person name="Worden A.Z."/>
            <person name="Lee J.H."/>
            <person name="Mock T."/>
            <person name="Rouze P."/>
            <person name="Simmons M.P."/>
            <person name="Aerts A.L."/>
            <person name="Allen A.E."/>
            <person name="Cuvelier M.L."/>
            <person name="Derelle E."/>
            <person name="Everett M.V."/>
            <person name="Foulon E."/>
            <person name="Grimwood J."/>
            <person name="Gundlach H."/>
            <person name="Henrissat B."/>
            <person name="Napoli C."/>
            <person name="McDonald S.M."/>
            <person name="Parker M.S."/>
            <person name="Rombauts S."/>
            <person name="Salamov A."/>
            <person name="Von Dassow P."/>
            <person name="Badger J.H."/>
            <person name="Coutinho P.M."/>
            <person name="Demir E."/>
            <person name="Dubchak I."/>
            <person name="Gentemann C."/>
            <person name="Eikrem W."/>
            <person name="Gready J.E."/>
            <person name="John U."/>
            <person name="Lanier W."/>
            <person name="Lindquist E.A."/>
            <person name="Lucas S."/>
            <person name="Mayer K.F."/>
            <person name="Moreau H."/>
            <person name="Not F."/>
            <person name="Otillar R."/>
            <person name="Panaud O."/>
            <person name="Pangilinan J."/>
            <person name="Paulsen I."/>
            <person name="Piegu B."/>
            <person name="Poliakov A."/>
            <person name="Robbens S."/>
            <person name="Schmutz J."/>
            <person name="Toulza E."/>
            <person name="Wyss T."/>
            <person name="Zelensky A."/>
            <person name="Zhou K."/>
            <person name="Armbrust E.V."/>
            <person name="Bhattacharya D."/>
            <person name="Goodenough U.W."/>
            <person name="Van de Peer Y."/>
            <person name="Grigoriev I.V."/>
        </authorList>
    </citation>
    <scope>NUCLEOTIDE SEQUENCE [LARGE SCALE GENOMIC DNA]</scope>
    <source>
        <strain evidence="7">RCC299 / NOUM17</strain>
    </source>
</reference>
<dbReference type="EMBL" id="CP001326">
    <property type="protein sequence ID" value="ACO63567.1"/>
    <property type="molecule type" value="Genomic_DNA"/>
</dbReference>
<sequence length="492" mass="54720">MRSARVRSRYIPREGTPGGTRVSDSSSTWEVLGAPLAAASLVAVATLASLVIASSSATPGVDLSPRHPLLGGAPYRDVRIPTRGISMHRASRPSDFCALRDVHPRGSWRGRDSGSVPRSTLSVEWPTEEGVARTRAACETPLIRRLQDSGEFVDAFCFVVHPGSTKLGRVDFDVEPLCDSSYNLNKDVVPGVPAFLAIAATRLTCQVTALVGMYDLDGLRENSGYTPLPKETQRALAADGTPLLVHQTASFDEQSATWMPDFYFLRSRGFREGGFGDATLEEIGVAGGGEVWGREEALERIRARWRRKRRSAFWRGSPTGRGRCEDFERLRLASLSRSVDGLDAGLIRDGNNYFCDDDSLTRMLGERWWADEHHVSERDWLEHRAIVDVDGVANAWGRYWRLASDSVVVSLESPIRGFYSDRMVPWKHYVPATLDTIEEAVRWVLDDANEDAQIEMIAAANELARSITFESEALKTGERLNRLFCMRDDARR</sequence>
<dbReference type="Pfam" id="PF05686">
    <property type="entry name" value="Glyco_transf_90"/>
    <property type="match status" value="1"/>
</dbReference>
<dbReference type="eggNOG" id="KOG2458">
    <property type="taxonomic scope" value="Eukaryota"/>
</dbReference>
<dbReference type="GeneID" id="8243970"/>
<dbReference type="KEGG" id="mis:MICPUN_58928"/>
<evidence type="ECO:0000256" key="3">
    <source>
        <dbReference type="SAM" id="MobiDB-lite"/>
    </source>
</evidence>
<feature type="region of interest" description="Disordered" evidence="3">
    <location>
        <begin position="1"/>
        <end position="26"/>
    </location>
</feature>
<gene>
    <name evidence="6" type="ORF">MICPUN_58928</name>
</gene>
<evidence type="ECO:0000256" key="2">
    <source>
        <dbReference type="ARBA" id="ARBA00022679"/>
    </source>
</evidence>
<dbReference type="Proteomes" id="UP000002009">
    <property type="component" value="Chromosome 5"/>
</dbReference>
<organism evidence="6 7">
    <name type="scientific">Micromonas commoda (strain RCC299 / NOUM17 / CCMP2709)</name>
    <name type="common">Picoplanktonic green alga</name>
    <dbReference type="NCBI Taxonomy" id="296587"/>
    <lineage>
        <taxon>Eukaryota</taxon>
        <taxon>Viridiplantae</taxon>
        <taxon>Chlorophyta</taxon>
        <taxon>Mamiellophyceae</taxon>
        <taxon>Mamiellales</taxon>
        <taxon>Mamiellaceae</taxon>
        <taxon>Micromonas</taxon>
    </lineage>
</organism>
<proteinExistence type="inferred from homology"/>
<dbReference type="AlphaFoldDB" id="C1E795"/>
<protein>
    <recommendedName>
        <fullName evidence="5">Glycosyl transferase CAP10 domain-containing protein</fullName>
    </recommendedName>
</protein>
<keyword evidence="4" id="KW-0472">Membrane</keyword>
<feature type="transmembrane region" description="Helical" evidence="4">
    <location>
        <begin position="31"/>
        <end position="53"/>
    </location>
</feature>
<feature type="compositionally biased region" description="Basic residues" evidence="3">
    <location>
        <begin position="1"/>
        <end position="10"/>
    </location>
</feature>
<dbReference type="InParanoid" id="C1E795"/>
<evidence type="ECO:0000313" key="6">
    <source>
        <dbReference type="EMBL" id="ACO63567.1"/>
    </source>
</evidence>
<name>C1E795_MICCC</name>
<dbReference type="GO" id="GO:0016740">
    <property type="term" value="F:transferase activity"/>
    <property type="evidence" value="ECO:0007669"/>
    <property type="project" value="UniProtKB-KW"/>
</dbReference>
<accession>C1E795</accession>
<dbReference type="PANTHER" id="PTHR12203:SF35">
    <property type="entry name" value="PROTEIN O-GLUCOSYLTRANSFERASE 1"/>
    <property type="match status" value="1"/>
</dbReference>
<feature type="domain" description="Glycosyl transferase CAP10" evidence="5">
    <location>
        <begin position="258"/>
        <end position="470"/>
    </location>
</feature>
<dbReference type="RefSeq" id="XP_002502309.1">
    <property type="nucleotide sequence ID" value="XM_002502263.1"/>
</dbReference>
<dbReference type="InterPro" id="IPR006598">
    <property type="entry name" value="CAP10"/>
</dbReference>
<dbReference type="InterPro" id="IPR051091">
    <property type="entry name" value="O-Glucosyltr/Glycosyltrsf_90"/>
</dbReference>
<evidence type="ECO:0000256" key="1">
    <source>
        <dbReference type="ARBA" id="ARBA00010118"/>
    </source>
</evidence>
<keyword evidence="4" id="KW-0812">Transmembrane</keyword>
<evidence type="ECO:0000256" key="4">
    <source>
        <dbReference type="SAM" id="Phobius"/>
    </source>
</evidence>
<keyword evidence="7" id="KW-1185">Reference proteome</keyword>
<dbReference type="PANTHER" id="PTHR12203">
    <property type="entry name" value="KDEL LYS-ASP-GLU-LEU CONTAINING - RELATED"/>
    <property type="match status" value="1"/>
</dbReference>
<keyword evidence="2" id="KW-0808">Transferase</keyword>
<comment type="similarity">
    <text evidence="1">Belongs to the glycosyltransferase 90 family.</text>
</comment>
<evidence type="ECO:0000259" key="5">
    <source>
        <dbReference type="SMART" id="SM00672"/>
    </source>
</evidence>
<dbReference type="SMART" id="SM00672">
    <property type="entry name" value="CAP10"/>
    <property type="match status" value="1"/>
</dbReference>
<dbReference type="OrthoDB" id="202415at2759"/>
<keyword evidence="4" id="KW-1133">Transmembrane helix</keyword>